<dbReference type="KEGG" id="yti:FNA67_01670"/>
<dbReference type="InterPro" id="IPR001647">
    <property type="entry name" value="HTH_TetR"/>
</dbReference>
<dbReference type="PANTHER" id="PTHR30055:SF234">
    <property type="entry name" value="HTH-TYPE TRANSCRIPTIONAL REGULATOR BETI"/>
    <property type="match status" value="1"/>
</dbReference>
<accession>A0A5B9DI43</accession>
<dbReference type="Gene3D" id="1.10.357.10">
    <property type="entry name" value="Tetracycline Repressor, domain 2"/>
    <property type="match status" value="1"/>
</dbReference>
<sequence length="204" mass="22921">MSQDQPAARRESSEERRQAIAMAARQLIIEKGFEGLRTRDIAERVGINIATLHYHVPTKEALIGLVAETIRDQFAAQGSRRPRRHLPAMRQLEMELEDFRETIQETPDLVVVFVEMLDRARRSKQVDDVITPLHTYWNSQFEVIFAAGVSEGAFRPNLNPIAQARIVTGALGDFWGRSPQDLAAFDEMAAEIVRGVVNPAMAQG</sequence>
<dbReference type="GO" id="GO:0003700">
    <property type="term" value="F:DNA-binding transcription factor activity"/>
    <property type="evidence" value="ECO:0007669"/>
    <property type="project" value="TreeGrafter"/>
</dbReference>
<dbReference type="SUPFAM" id="SSF48498">
    <property type="entry name" value="Tetracyclin repressor-like, C-terminal domain"/>
    <property type="match status" value="1"/>
</dbReference>
<evidence type="ECO:0000313" key="5">
    <source>
        <dbReference type="Proteomes" id="UP000321062"/>
    </source>
</evidence>
<dbReference type="InterPro" id="IPR009057">
    <property type="entry name" value="Homeodomain-like_sf"/>
</dbReference>
<evidence type="ECO:0000256" key="3">
    <source>
        <dbReference type="ARBA" id="ARBA00023163"/>
    </source>
</evidence>
<dbReference type="AlphaFoldDB" id="A0A5B9DI43"/>
<keyword evidence="2" id="KW-0238">DNA-binding</keyword>
<dbReference type="PROSITE" id="PS50977">
    <property type="entry name" value="HTH_TETR_2"/>
    <property type="match status" value="1"/>
</dbReference>
<protein>
    <submittedName>
        <fullName evidence="4">TetR/AcrR family transcriptional regulator</fullName>
    </submittedName>
</protein>
<name>A0A5B9DI43_9HYPH</name>
<reference evidence="4 5" key="1">
    <citation type="journal article" date="2015" name="Int. J. Syst. Evol. Microbiol.">
        <title>Youhaiella tibetensis gen. nov., sp. nov., isolated from subsurface sediment.</title>
        <authorList>
            <person name="Wang Y.X."/>
            <person name="Huang F.Q."/>
            <person name="Nogi Y."/>
            <person name="Pang S.J."/>
            <person name="Wang P.K."/>
            <person name="Lv J."/>
        </authorList>
    </citation>
    <scope>NUCLEOTIDE SEQUENCE [LARGE SCALE GENOMIC DNA]</scope>
    <source>
        <strain evidence="5">fig4</strain>
    </source>
</reference>
<dbReference type="OrthoDB" id="9809772at2"/>
<dbReference type="InterPro" id="IPR050109">
    <property type="entry name" value="HTH-type_TetR-like_transc_reg"/>
</dbReference>
<gene>
    <name evidence="4" type="ORF">FNA67_01670</name>
</gene>
<keyword evidence="3" id="KW-0804">Transcription</keyword>
<organism evidence="4 5">
    <name type="scientific">Paradevosia tibetensis</name>
    <dbReference type="NCBI Taxonomy" id="1447062"/>
    <lineage>
        <taxon>Bacteria</taxon>
        <taxon>Pseudomonadati</taxon>
        <taxon>Pseudomonadota</taxon>
        <taxon>Alphaproteobacteria</taxon>
        <taxon>Hyphomicrobiales</taxon>
        <taxon>Devosiaceae</taxon>
        <taxon>Paradevosia</taxon>
    </lineage>
</organism>
<dbReference type="PANTHER" id="PTHR30055">
    <property type="entry name" value="HTH-TYPE TRANSCRIPTIONAL REGULATOR RUTR"/>
    <property type="match status" value="1"/>
</dbReference>
<keyword evidence="1" id="KW-0805">Transcription regulation</keyword>
<dbReference type="InterPro" id="IPR036271">
    <property type="entry name" value="Tet_transcr_reg_TetR-rel_C_sf"/>
</dbReference>
<dbReference type="GO" id="GO:0000976">
    <property type="term" value="F:transcription cis-regulatory region binding"/>
    <property type="evidence" value="ECO:0007669"/>
    <property type="project" value="TreeGrafter"/>
</dbReference>
<evidence type="ECO:0000256" key="1">
    <source>
        <dbReference type="ARBA" id="ARBA00023015"/>
    </source>
</evidence>
<dbReference type="PRINTS" id="PR00455">
    <property type="entry name" value="HTHTETR"/>
</dbReference>
<dbReference type="SUPFAM" id="SSF46689">
    <property type="entry name" value="Homeodomain-like"/>
    <property type="match status" value="1"/>
</dbReference>
<dbReference type="Pfam" id="PF00440">
    <property type="entry name" value="TetR_N"/>
    <property type="match status" value="1"/>
</dbReference>
<proteinExistence type="predicted"/>
<dbReference type="Proteomes" id="UP000321062">
    <property type="component" value="Chromosome"/>
</dbReference>
<dbReference type="RefSeq" id="WP_147654837.1">
    <property type="nucleotide sequence ID" value="NZ_BMFM01000001.1"/>
</dbReference>
<dbReference type="EMBL" id="CP041690">
    <property type="protein sequence ID" value="QEE18961.1"/>
    <property type="molecule type" value="Genomic_DNA"/>
</dbReference>
<keyword evidence="5" id="KW-1185">Reference proteome</keyword>
<evidence type="ECO:0000313" key="4">
    <source>
        <dbReference type="EMBL" id="QEE18961.1"/>
    </source>
</evidence>
<evidence type="ECO:0000256" key="2">
    <source>
        <dbReference type="ARBA" id="ARBA00023125"/>
    </source>
</evidence>